<reference evidence="2 3" key="1">
    <citation type="submission" date="2015-07" db="EMBL/GenBank/DDBJ databases">
        <title>The genome of Eufriesea mexicana.</title>
        <authorList>
            <person name="Pan H."/>
            <person name="Kapheim K."/>
        </authorList>
    </citation>
    <scope>NUCLEOTIDE SEQUENCE [LARGE SCALE GENOMIC DNA]</scope>
    <source>
        <strain evidence="2">0111107269</strain>
        <tissue evidence="2">Whole body</tissue>
    </source>
</reference>
<accession>A0A310SD28</accession>
<keyword evidence="3" id="KW-1185">Reference proteome</keyword>
<feature type="region of interest" description="Disordered" evidence="1">
    <location>
        <begin position="21"/>
        <end position="78"/>
    </location>
</feature>
<dbReference type="Proteomes" id="UP000250275">
    <property type="component" value="Unassembled WGS sequence"/>
</dbReference>
<feature type="compositionally biased region" description="Basic and acidic residues" evidence="1">
    <location>
        <begin position="31"/>
        <end position="41"/>
    </location>
</feature>
<organism evidence="2 3">
    <name type="scientific">Eufriesea mexicana</name>
    <dbReference type="NCBI Taxonomy" id="516756"/>
    <lineage>
        <taxon>Eukaryota</taxon>
        <taxon>Metazoa</taxon>
        <taxon>Ecdysozoa</taxon>
        <taxon>Arthropoda</taxon>
        <taxon>Hexapoda</taxon>
        <taxon>Insecta</taxon>
        <taxon>Pterygota</taxon>
        <taxon>Neoptera</taxon>
        <taxon>Endopterygota</taxon>
        <taxon>Hymenoptera</taxon>
        <taxon>Apocrita</taxon>
        <taxon>Aculeata</taxon>
        <taxon>Apoidea</taxon>
        <taxon>Anthophila</taxon>
        <taxon>Apidae</taxon>
        <taxon>Eufriesea</taxon>
    </lineage>
</organism>
<protein>
    <submittedName>
        <fullName evidence="2">Uncharacterized protein</fullName>
    </submittedName>
</protein>
<evidence type="ECO:0000313" key="2">
    <source>
        <dbReference type="EMBL" id="OAD52876.1"/>
    </source>
</evidence>
<evidence type="ECO:0000313" key="3">
    <source>
        <dbReference type="Proteomes" id="UP000250275"/>
    </source>
</evidence>
<sequence length="78" mass="8906">MAHNHDYREMILETGWANEVARGRGKGWSRTRREEGWSRREEDEDDVDSNGDGPLNAQRGTLYPSADPSLDCIKAFPK</sequence>
<evidence type="ECO:0000256" key="1">
    <source>
        <dbReference type="SAM" id="MobiDB-lite"/>
    </source>
</evidence>
<proteinExistence type="predicted"/>
<dbReference type="AlphaFoldDB" id="A0A310SD28"/>
<name>A0A310SD28_9HYME</name>
<gene>
    <name evidence="2" type="ORF">WN48_11253</name>
</gene>
<dbReference type="EMBL" id="KQ769255">
    <property type="protein sequence ID" value="OAD52876.1"/>
    <property type="molecule type" value="Genomic_DNA"/>
</dbReference>